<organism evidence="15 16">
    <name type="scientific">Heracleum sosnowskyi</name>
    <dbReference type="NCBI Taxonomy" id="360622"/>
    <lineage>
        <taxon>Eukaryota</taxon>
        <taxon>Viridiplantae</taxon>
        <taxon>Streptophyta</taxon>
        <taxon>Embryophyta</taxon>
        <taxon>Tracheophyta</taxon>
        <taxon>Spermatophyta</taxon>
        <taxon>Magnoliopsida</taxon>
        <taxon>eudicotyledons</taxon>
        <taxon>Gunneridae</taxon>
        <taxon>Pentapetalae</taxon>
        <taxon>asterids</taxon>
        <taxon>campanulids</taxon>
        <taxon>Apiales</taxon>
        <taxon>Apiaceae</taxon>
        <taxon>Apioideae</taxon>
        <taxon>apioid superclade</taxon>
        <taxon>Tordylieae</taxon>
        <taxon>Tordyliinae</taxon>
        <taxon>Heracleum</taxon>
    </lineage>
</organism>
<dbReference type="InterPro" id="IPR000070">
    <property type="entry name" value="Pectinesterase_cat"/>
</dbReference>
<evidence type="ECO:0000313" key="16">
    <source>
        <dbReference type="Proteomes" id="UP001237642"/>
    </source>
</evidence>
<accession>A0AAD8IJI5</accession>
<keyword evidence="7" id="KW-0964">Secreted</keyword>
<comment type="pathway">
    <text evidence="2 13">Glycan metabolism; pectin degradation; 2-dehydro-3-deoxy-D-gluconate from pectin: step 1/5.</text>
</comment>
<comment type="similarity">
    <text evidence="4">In the C-terminal section; belongs to the pectinesterase family.</text>
</comment>
<dbReference type="AlphaFoldDB" id="A0AAD8IJI5"/>
<name>A0AAD8IJI5_9APIA</name>
<evidence type="ECO:0000256" key="13">
    <source>
        <dbReference type="RuleBase" id="RU000589"/>
    </source>
</evidence>
<evidence type="ECO:0000256" key="9">
    <source>
        <dbReference type="ARBA" id="ARBA00023085"/>
    </source>
</evidence>
<dbReference type="InterPro" id="IPR033131">
    <property type="entry name" value="Pectinesterase_Asp_AS"/>
</dbReference>
<comment type="similarity">
    <text evidence="3">In the N-terminal section; belongs to the PMEI family.</text>
</comment>
<dbReference type="EC" id="3.1.1.11" evidence="5 13"/>
<dbReference type="GO" id="GO:0042545">
    <property type="term" value="P:cell wall modification"/>
    <property type="evidence" value="ECO:0007669"/>
    <property type="project" value="UniProtKB-UniRule"/>
</dbReference>
<evidence type="ECO:0000256" key="10">
    <source>
        <dbReference type="ARBA" id="ARBA00023316"/>
    </source>
</evidence>
<evidence type="ECO:0000256" key="7">
    <source>
        <dbReference type="ARBA" id="ARBA00022525"/>
    </source>
</evidence>
<dbReference type="NCBIfam" id="TIGR01614">
    <property type="entry name" value="PME_inhib"/>
    <property type="match status" value="1"/>
</dbReference>
<keyword evidence="16" id="KW-1185">Reference proteome</keyword>
<dbReference type="CDD" id="cd15798">
    <property type="entry name" value="PMEI-like_3"/>
    <property type="match status" value="1"/>
</dbReference>
<sequence length="517" mass="56647">MKTQITLSLTVLVTFLIVFPHVHSSLNTTGDLSWWCNQTPNPNPCNYHMTHIPESAIVTNISRNQFLTIAEKTALDGVVSELEYVKSLEPRVLNNGERAAWSDCLLYYNLAINSLNKIVNVSTKSTASDIQIWLSGASTNIFTCQDGFSDVKVTNNIYPLVISNNVTELITNCMAVNKVLFDEEKRNKPKGVRKSFAANDSIFETANSVVAQDGSGDYTTITAALEASNSSRSDVSQKYVIQVKQGTYAEYPVVTVDMKNIVIVGEGMDNTIVTGNKNITTTLADCATFKVYGDGFIAKDITFENTAGMDAGQAIALLSQSDKSAYYHCGFRGHQDTLLANMYKQFFRECEIYGTIDYIFGNAAVVVQQSTIYASDTDRGLVITAQGRKTLDDATGIVIHNCTVVAGPDLPQGGSPAYLGRPWKDYSTTIIMQTFLDSVVNPAGWLEWEGAEPGRDSTVYYAEFNNTGPGSATDQRVKWPGYHLITDPSDVEQYSVSNFIDGESWIPNTGVPFDSGI</sequence>
<feature type="domain" description="Pectinesterase inhibitor" evidence="14">
    <location>
        <begin position="27"/>
        <end position="176"/>
    </location>
</feature>
<comment type="catalytic activity">
    <reaction evidence="11 13">
        <text>[(1-&gt;4)-alpha-D-galacturonosyl methyl ester](n) + n H2O = [(1-&gt;4)-alpha-D-galacturonosyl](n) + n methanol + n H(+)</text>
        <dbReference type="Rhea" id="RHEA:22380"/>
        <dbReference type="Rhea" id="RHEA-COMP:14570"/>
        <dbReference type="Rhea" id="RHEA-COMP:14573"/>
        <dbReference type="ChEBI" id="CHEBI:15377"/>
        <dbReference type="ChEBI" id="CHEBI:15378"/>
        <dbReference type="ChEBI" id="CHEBI:17790"/>
        <dbReference type="ChEBI" id="CHEBI:140522"/>
        <dbReference type="ChEBI" id="CHEBI:140523"/>
        <dbReference type="EC" id="3.1.1.11"/>
    </reaction>
</comment>
<keyword evidence="6" id="KW-0134">Cell wall</keyword>
<dbReference type="SUPFAM" id="SSF101148">
    <property type="entry name" value="Plant invertase/pectin methylesterase inhibitor"/>
    <property type="match status" value="1"/>
</dbReference>
<dbReference type="PROSITE" id="PS00503">
    <property type="entry name" value="PECTINESTERASE_2"/>
    <property type="match status" value="1"/>
</dbReference>
<dbReference type="PANTHER" id="PTHR31707">
    <property type="entry name" value="PECTINESTERASE"/>
    <property type="match status" value="1"/>
</dbReference>
<evidence type="ECO:0000313" key="15">
    <source>
        <dbReference type="EMBL" id="KAK1385723.1"/>
    </source>
</evidence>
<feature type="chain" id="PRO_5041769092" description="Pectinesterase" evidence="13">
    <location>
        <begin position="25"/>
        <end position="517"/>
    </location>
</feature>
<proteinExistence type="inferred from homology"/>
<evidence type="ECO:0000256" key="2">
    <source>
        <dbReference type="ARBA" id="ARBA00005184"/>
    </source>
</evidence>
<keyword evidence="13" id="KW-0732">Signal</keyword>
<dbReference type="Proteomes" id="UP001237642">
    <property type="component" value="Unassembled WGS sequence"/>
</dbReference>
<keyword evidence="10" id="KW-0961">Cell wall biogenesis/degradation</keyword>
<dbReference type="InterPro" id="IPR006501">
    <property type="entry name" value="Pectinesterase_inhib_dom"/>
</dbReference>
<keyword evidence="9 13" id="KW-0063">Aspartyl esterase</keyword>
<dbReference type="Pfam" id="PF04043">
    <property type="entry name" value="PMEI"/>
    <property type="match status" value="1"/>
</dbReference>
<feature type="active site" evidence="12">
    <location>
        <position position="357"/>
    </location>
</feature>
<evidence type="ECO:0000256" key="5">
    <source>
        <dbReference type="ARBA" id="ARBA00013229"/>
    </source>
</evidence>
<reference evidence="15" key="2">
    <citation type="submission" date="2023-05" db="EMBL/GenBank/DDBJ databases">
        <authorList>
            <person name="Schelkunov M.I."/>
        </authorList>
    </citation>
    <scope>NUCLEOTIDE SEQUENCE</scope>
    <source>
        <strain evidence="15">Hsosn_3</strain>
        <tissue evidence="15">Leaf</tissue>
    </source>
</reference>
<evidence type="ECO:0000256" key="12">
    <source>
        <dbReference type="PROSITE-ProRule" id="PRU10040"/>
    </source>
</evidence>
<gene>
    <name evidence="15" type="ORF">POM88_023458</name>
</gene>
<dbReference type="Gene3D" id="1.20.140.40">
    <property type="entry name" value="Invertase/pectin methylesterase inhibitor family protein"/>
    <property type="match status" value="1"/>
</dbReference>
<evidence type="ECO:0000259" key="14">
    <source>
        <dbReference type="SMART" id="SM00856"/>
    </source>
</evidence>
<dbReference type="SUPFAM" id="SSF51126">
    <property type="entry name" value="Pectin lyase-like"/>
    <property type="match status" value="1"/>
</dbReference>
<comment type="subcellular location">
    <subcellularLocation>
        <location evidence="1">Secreted</location>
        <location evidence="1">Cell wall</location>
    </subcellularLocation>
</comment>
<dbReference type="Gene3D" id="2.160.20.10">
    <property type="entry name" value="Single-stranded right-handed beta-helix, Pectin lyase-like"/>
    <property type="match status" value="1"/>
</dbReference>
<reference evidence="15" key="1">
    <citation type="submission" date="2023-02" db="EMBL/GenBank/DDBJ databases">
        <title>Genome of toxic invasive species Heracleum sosnowskyi carries increased number of genes despite the absence of recent whole-genome duplications.</title>
        <authorList>
            <person name="Schelkunov M."/>
            <person name="Shtratnikova V."/>
            <person name="Makarenko M."/>
            <person name="Klepikova A."/>
            <person name="Omelchenko D."/>
            <person name="Novikova G."/>
            <person name="Obukhova E."/>
            <person name="Bogdanov V."/>
            <person name="Penin A."/>
            <person name="Logacheva M."/>
        </authorList>
    </citation>
    <scope>NUCLEOTIDE SEQUENCE</scope>
    <source>
        <strain evidence="15">Hsosn_3</strain>
        <tissue evidence="15">Leaf</tissue>
    </source>
</reference>
<dbReference type="Pfam" id="PF01095">
    <property type="entry name" value="Pectinesterase"/>
    <property type="match status" value="1"/>
</dbReference>
<evidence type="ECO:0000256" key="11">
    <source>
        <dbReference type="ARBA" id="ARBA00047928"/>
    </source>
</evidence>
<dbReference type="InterPro" id="IPR012334">
    <property type="entry name" value="Pectin_lyas_fold"/>
</dbReference>
<evidence type="ECO:0000256" key="8">
    <source>
        <dbReference type="ARBA" id="ARBA00022801"/>
    </source>
</evidence>
<dbReference type="GO" id="GO:0045490">
    <property type="term" value="P:pectin catabolic process"/>
    <property type="evidence" value="ECO:0007669"/>
    <property type="project" value="UniProtKB-UniRule"/>
</dbReference>
<feature type="signal peptide" evidence="13">
    <location>
        <begin position="1"/>
        <end position="24"/>
    </location>
</feature>
<evidence type="ECO:0000256" key="1">
    <source>
        <dbReference type="ARBA" id="ARBA00004191"/>
    </source>
</evidence>
<dbReference type="GO" id="GO:0030599">
    <property type="term" value="F:pectinesterase activity"/>
    <property type="evidence" value="ECO:0007669"/>
    <property type="project" value="UniProtKB-UniRule"/>
</dbReference>
<dbReference type="EMBL" id="JAUIZM010000005">
    <property type="protein sequence ID" value="KAK1385723.1"/>
    <property type="molecule type" value="Genomic_DNA"/>
</dbReference>
<dbReference type="InterPro" id="IPR035513">
    <property type="entry name" value="Invertase/methylesterase_inhib"/>
</dbReference>
<comment type="caution">
    <text evidence="15">The sequence shown here is derived from an EMBL/GenBank/DDBJ whole genome shotgun (WGS) entry which is preliminary data.</text>
</comment>
<dbReference type="GO" id="GO:0004857">
    <property type="term" value="F:enzyme inhibitor activity"/>
    <property type="evidence" value="ECO:0007669"/>
    <property type="project" value="InterPro"/>
</dbReference>
<dbReference type="FunFam" id="2.160.20.10:FF:000029">
    <property type="entry name" value="Pectinesterase 4"/>
    <property type="match status" value="1"/>
</dbReference>
<evidence type="ECO:0000256" key="6">
    <source>
        <dbReference type="ARBA" id="ARBA00022512"/>
    </source>
</evidence>
<dbReference type="SMART" id="SM00856">
    <property type="entry name" value="PMEI"/>
    <property type="match status" value="1"/>
</dbReference>
<keyword evidence="8 13" id="KW-0378">Hydrolase</keyword>
<dbReference type="InterPro" id="IPR011050">
    <property type="entry name" value="Pectin_lyase_fold/virulence"/>
</dbReference>
<protein>
    <recommendedName>
        <fullName evidence="5 13">Pectinesterase</fullName>
        <ecNumber evidence="5 13">3.1.1.11</ecNumber>
    </recommendedName>
</protein>
<evidence type="ECO:0000256" key="4">
    <source>
        <dbReference type="ARBA" id="ARBA00007786"/>
    </source>
</evidence>
<evidence type="ECO:0000256" key="3">
    <source>
        <dbReference type="ARBA" id="ARBA00006027"/>
    </source>
</evidence>